<comment type="caution">
    <text evidence="1">The sequence shown here is derived from an EMBL/GenBank/DDBJ whole genome shotgun (WGS) entry which is preliminary data.</text>
</comment>
<organism evidence="1">
    <name type="scientific">marine sediment metagenome</name>
    <dbReference type="NCBI Taxonomy" id="412755"/>
    <lineage>
        <taxon>unclassified sequences</taxon>
        <taxon>metagenomes</taxon>
        <taxon>ecological metagenomes</taxon>
    </lineage>
</organism>
<gene>
    <name evidence="1" type="ORF">LCGC14_2456080</name>
</gene>
<accession>A0A0F9DRU0</accession>
<dbReference type="InterPro" id="IPR011044">
    <property type="entry name" value="Quino_amine_DH_bsu"/>
</dbReference>
<sequence>MGFGAGGAATFVELKDTPETYVGQSGKLAKVKATEDGIELNLLLSFTDWYAGAVPTSHPWEFEAPRPHLSSDMYLSPVIKNEIDQFIVYAAFAYDSLRFYRYNITTKQWHRLADSPAFIYHNGLSLSPDGIKLAGVGINDKYLYIYDIEGNAWTTSPAAPQIDAADVGILPTVWTDDDTIWCQVRKSPKVKCFKYVVSTTTWTDFVNDISPNSTQGFGMSINSAGTILYVGDIGAASDNFLKYTIATDTYDVTGSLGGGRAAMLASDRNARLWVHSAAAGSFAYWNCDTDVMVEGCFEANSLALTTGSWGVLYDGDKVIVGWCMTVVAGEPSIMSYFGTGTWKLAEKVLTDYNLVLFKKPTDGFAIIAIDKVNGYTLPIYVFSNEILPAGTWEFFYPKDGDYTQLVISGSELK</sequence>
<protein>
    <submittedName>
        <fullName evidence="1">Uncharacterized protein</fullName>
    </submittedName>
</protein>
<evidence type="ECO:0000313" key="1">
    <source>
        <dbReference type="EMBL" id="KKL20376.1"/>
    </source>
</evidence>
<dbReference type="InterPro" id="IPR015915">
    <property type="entry name" value="Kelch-typ_b-propeller"/>
</dbReference>
<proteinExistence type="predicted"/>
<dbReference type="EMBL" id="LAZR01038123">
    <property type="protein sequence ID" value="KKL20376.1"/>
    <property type="molecule type" value="Genomic_DNA"/>
</dbReference>
<dbReference type="Gene3D" id="2.120.10.80">
    <property type="entry name" value="Kelch-type beta propeller"/>
    <property type="match status" value="1"/>
</dbReference>
<dbReference type="AlphaFoldDB" id="A0A0F9DRU0"/>
<dbReference type="SUPFAM" id="SSF50969">
    <property type="entry name" value="YVTN repeat-like/Quinoprotein amine dehydrogenase"/>
    <property type="match status" value="1"/>
</dbReference>
<reference evidence="1" key="1">
    <citation type="journal article" date="2015" name="Nature">
        <title>Complex archaea that bridge the gap between prokaryotes and eukaryotes.</title>
        <authorList>
            <person name="Spang A."/>
            <person name="Saw J.H."/>
            <person name="Jorgensen S.L."/>
            <person name="Zaremba-Niedzwiedzka K."/>
            <person name="Martijn J."/>
            <person name="Lind A.E."/>
            <person name="van Eijk R."/>
            <person name="Schleper C."/>
            <person name="Guy L."/>
            <person name="Ettema T.J."/>
        </authorList>
    </citation>
    <scope>NUCLEOTIDE SEQUENCE</scope>
</reference>
<name>A0A0F9DRU0_9ZZZZ</name>